<organism evidence="2 3">
    <name type="scientific">Thauera aminoaromatica</name>
    <dbReference type="NCBI Taxonomy" id="164330"/>
    <lineage>
        <taxon>Bacteria</taxon>
        <taxon>Pseudomonadati</taxon>
        <taxon>Pseudomonadota</taxon>
        <taxon>Betaproteobacteria</taxon>
        <taxon>Rhodocyclales</taxon>
        <taxon>Zoogloeaceae</taxon>
        <taxon>Thauera</taxon>
    </lineage>
</organism>
<feature type="compositionally biased region" description="Basic and acidic residues" evidence="1">
    <location>
        <begin position="19"/>
        <end position="29"/>
    </location>
</feature>
<evidence type="ECO:0000313" key="3">
    <source>
        <dbReference type="Proteomes" id="UP000321192"/>
    </source>
</evidence>
<dbReference type="AlphaFoldDB" id="A0A5C7T9A7"/>
<evidence type="ECO:0000256" key="1">
    <source>
        <dbReference type="SAM" id="MobiDB-lite"/>
    </source>
</evidence>
<reference evidence="2 3" key="1">
    <citation type="submission" date="2018-09" db="EMBL/GenBank/DDBJ databases">
        <title>Metagenome Assembled Genomes from an Advanced Water Purification Facility.</title>
        <authorList>
            <person name="Stamps B.W."/>
            <person name="Spear J.R."/>
        </authorList>
    </citation>
    <scope>NUCLEOTIDE SEQUENCE [LARGE SCALE GENOMIC DNA]</scope>
    <source>
        <strain evidence="2">Bin_27_1</strain>
    </source>
</reference>
<sequence length="366" mass="38796">MSANDAFNEGSSFGTARNAEVRAGVKKEAAEDVVPNYSASSEKSALYGGMKNLGPDGHLEKSYCAADGLSSPDPKQVEACQAVNTLAKINETGNPFTINKETDPIMVKKREIQADPAAASGMSLATTLSECTSTTTTTSDVTRTETCTDVIPFPKSDSCQMPWEVEVLQHNRYECTKGKDATIRKCNEVLVVSCNSNYVPQITVNREWWWCDVCSSKYGDMVALQNAFRDVAQASGATVSLTSGTVGGTCWTLTATGGADVVGYYNGAHFGTGKVLTYCSGGLTLGGNTQYKSGKPTIRFSGNGDCPNKTWKPGTKDYPGHWTCSGYTTICPDGSPPLTIDGSPACLGSVTCTSYWDKTACSPYGG</sequence>
<evidence type="ECO:0000313" key="2">
    <source>
        <dbReference type="EMBL" id="TXH92282.1"/>
    </source>
</evidence>
<accession>A0A5C7T9A7</accession>
<evidence type="ECO:0008006" key="4">
    <source>
        <dbReference type="Google" id="ProtNLM"/>
    </source>
</evidence>
<protein>
    <recommendedName>
        <fullName evidence="4">Conjugal transfer protein TraN</fullName>
    </recommendedName>
</protein>
<dbReference type="Proteomes" id="UP000321192">
    <property type="component" value="Unassembled WGS sequence"/>
</dbReference>
<gene>
    <name evidence="2" type="ORF">E6Q80_00655</name>
</gene>
<feature type="compositionally biased region" description="Polar residues" evidence="1">
    <location>
        <begin position="1"/>
        <end position="15"/>
    </location>
</feature>
<dbReference type="EMBL" id="SSFD01000012">
    <property type="protein sequence ID" value="TXH92282.1"/>
    <property type="molecule type" value="Genomic_DNA"/>
</dbReference>
<proteinExistence type="predicted"/>
<feature type="region of interest" description="Disordered" evidence="1">
    <location>
        <begin position="1"/>
        <end position="29"/>
    </location>
</feature>
<name>A0A5C7T9A7_THASP</name>
<comment type="caution">
    <text evidence="2">The sequence shown here is derived from an EMBL/GenBank/DDBJ whole genome shotgun (WGS) entry which is preliminary data.</text>
</comment>
<dbReference type="RefSeq" id="WP_276656275.1">
    <property type="nucleotide sequence ID" value="NZ_SSFD01000012.1"/>
</dbReference>